<evidence type="ECO:0000313" key="8">
    <source>
        <dbReference type="Proteomes" id="UP000253790"/>
    </source>
</evidence>
<sequence length="448" mass="46459">MPDPATGHGAGLAVGDAVVVEVGAVAHGGHCVARHEGQVLFVRHALPGEQVRAAVTEVGSGSRFVRADAVEVLVASADRVVAPCPWAGPGLCGGCDWQHASLDAQRRLKAQVVAEQLRRLGGLDDGEVAALVTGCEPVPGDREGLRWRTRVELAVTTAEEGRVPGLRVHRSHEVLPLDDCLIAADGVVATGVLGHPVPDGVAALDVVAPGTGGPVVVPLGRPRDRHVGRRGRAARDRRQHGRGRRPGPVPLGPVPTVAERVDGHEFTLSARGFWQVHPGAAGTFTDQVLAWLDPQPGERALDLYAGVGLFAVPMAERVGPTGTVVAVEADAEAATAAGRHLTPYPWARAVAAPTERALADLAAAGERADVVVLDPPRTGAGPSVVTLLAALHPRAVVYVACDPAALARDVAAAREAGLELVELRVLDAFPMTHHVECLALLLPADRAG</sequence>
<evidence type="ECO:0000259" key="6">
    <source>
        <dbReference type="PROSITE" id="PS50926"/>
    </source>
</evidence>
<dbReference type="SUPFAM" id="SSF50249">
    <property type="entry name" value="Nucleic acid-binding proteins"/>
    <property type="match status" value="1"/>
</dbReference>
<dbReference type="SUPFAM" id="SSF53335">
    <property type="entry name" value="S-adenosyl-L-methionine-dependent methyltransferases"/>
    <property type="match status" value="1"/>
</dbReference>
<feature type="binding site" evidence="4">
    <location>
        <position position="275"/>
    </location>
    <ligand>
        <name>S-adenosyl-L-methionine</name>
        <dbReference type="ChEBI" id="CHEBI:59789"/>
    </ligand>
</feature>
<dbReference type="InterPro" id="IPR030391">
    <property type="entry name" value="MeTrfase_TrmA_CS"/>
</dbReference>
<keyword evidence="3 4" id="KW-0949">S-adenosyl-L-methionine</keyword>
<dbReference type="Pfam" id="PF05958">
    <property type="entry name" value="tRNA_U5-meth_tr"/>
    <property type="match status" value="1"/>
</dbReference>
<feature type="compositionally biased region" description="Basic residues" evidence="5">
    <location>
        <begin position="223"/>
        <end position="245"/>
    </location>
</feature>
<feature type="binding site" evidence="4">
    <location>
        <position position="374"/>
    </location>
    <ligand>
        <name>S-adenosyl-L-methionine</name>
        <dbReference type="ChEBI" id="CHEBI:59789"/>
    </ligand>
</feature>
<proteinExistence type="inferred from homology"/>
<name>A0A345NK18_9MICO</name>
<dbReference type="InterPro" id="IPR002792">
    <property type="entry name" value="TRAM_dom"/>
</dbReference>
<dbReference type="OrthoDB" id="9804590at2"/>
<feature type="binding site" evidence="4">
    <location>
        <position position="304"/>
    </location>
    <ligand>
        <name>S-adenosyl-L-methionine</name>
        <dbReference type="ChEBI" id="CHEBI:59789"/>
    </ligand>
</feature>
<reference evidence="7 8" key="1">
    <citation type="submission" date="2018-07" db="EMBL/GenBank/DDBJ databases">
        <title>Complete genome sequencing of Ornithinimicrobium sp. AMA3305.</title>
        <authorList>
            <person name="Bae J.-W."/>
        </authorList>
    </citation>
    <scope>NUCLEOTIDE SEQUENCE [LARGE SCALE GENOMIC DNA]</scope>
    <source>
        <strain evidence="7 8">AMA3305</strain>
    </source>
</reference>
<feature type="active site" description="Nucleophile" evidence="4">
    <location>
        <position position="401"/>
    </location>
</feature>
<evidence type="ECO:0000313" key="7">
    <source>
        <dbReference type="EMBL" id="AXH95376.1"/>
    </source>
</evidence>
<feature type="binding site" evidence="4">
    <location>
        <position position="328"/>
    </location>
    <ligand>
        <name>S-adenosyl-L-methionine</name>
        <dbReference type="ChEBI" id="CHEBI:59789"/>
    </ligand>
</feature>
<feature type="region of interest" description="Disordered" evidence="5">
    <location>
        <begin position="220"/>
        <end position="254"/>
    </location>
</feature>
<dbReference type="Gene3D" id="2.40.50.140">
    <property type="entry name" value="Nucleic acid-binding proteins"/>
    <property type="match status" value="1"/>
</dbReference>
<dbReference type="PROSITE" id="PS01231">
    <property type="entry name" value="TRMA_2"/>
    <property type="match status" value="1"/>
</dbReference>
<dbReference type="KEGG" id="orn:DV701_03840"/>
<dbReference type="Pfam" id="PF01938">
    <property type="entry name" value="TRAM"/>
    <property type="match status" value="1"/>
</dbReference>
<protein>
    <submittedName>
        <fullName evidence="7">Class I SAM-dependent RNA methyltransferase</fullName>
    </submittedName>
</protein>
<dbReference type="AlphaFoldDB" id="A0A345NK18"/>
<dbReference type="Gene3D" id="2.40.50.1070">
    <property type="match status" value="1"/>
</dbReference>
<dbReference type="PROSITE" id="PS51687">
    <property type="entry name" value="SAM_MT_RNA_M5U"/>
    <property type="match status" value="1"/>
</dbReference>
<keyword evidence="2 4" id="KW-0808">Transferase</keyword>
<dbReference type="PANTHER" id="PTHR11061">
    <property type="entry name" value="RNA M5U METHYLTRANSFERASE"/>
    <property type="match status" value="1"/>
</dbReference>
<dbReference type="InterPro" id="IPR012340">
    <property type="entry name" value="NA-bd_OB-fold"/>
</dbReference>
<evidence type="ECO:0000256" key="1">
    <source>
        <dbReference type="ARBA" id="ARBA00022603"/>
    </source>
</evidence>
<dbReference type="PANTHER" id="PTHR11061:SF30">
    <property type="entry name" value="TRNA (URACIL(54)-C(5))-METHYLTRANSFERASE"/>
    <property type="match status" value="1"/>
</dbReference>
<dbReference type="Proteomes" id="UP000253790">
    <property type="component" value="Chromosome"/>
</dbReference>
<comment type="similarity">
    <text evidence="4">Belongs to the class I-like SAM-binding methyltransferase superfamily. RNA M5U methyltransferase family.</text>
</comment>
<evidence type="ECO:0000256" key="5">
    <source>
        <dbReference type="SAM" id="MobiDB-lite"/>
    </source>
</evidence>
<dbReference type="PROSITE" id="PS50926">
    <property type="entry name" value="TRAM"/>
    <property type="match status" value="1"/>
</dbReference>
<keyword evidence="8" id="KW-1185">Reference proteome</keyword>
<gene>
    <name evidence="7" type="ORF">DV701_03840</name>
</gene>
<keyword evidence="1 4" id="KW-0489">Methyltransferase</keyword>
<dbReference type="GO" id="GO:0070041">
    <property type="term" value="F:rRNA (uridine-C5-)-methyltransferase activity"/>
    <property type="evidence" value="ECO:0007669"/>
    <property type="project" value="TreeGrafter"/>
</dbReference>
<dbReference type="EMBL" id="CP031229">
    <property type="protein sequence ID" value="AXH95376.1"/>
    <property type="molecule type" value="Genomic_DNA"/>
</dbReference>
<dbReference type="InterPro" id="IPR029063">
    <property type="entry name" value="SAM-dependent_MTases_sf"/>
</dbReference>
<evidence type="ECO:0000256" key="2">
    <source>
        <dbReference type="ARBA" id="ARBA00022679"/>
    </source>
</evidence>
<dbReference type="InterPro" id="IPR010280">
    <property type="entry name" value="U5_MeTrfase_fam"/>
</dbReference>
<dbReference type="GO" id="GO:0070475">
    <property type="term" value="P:rRNA base methylation"/>
    <property type="evidence" value="ECO:0007669"/>
    <property type="project" value="TreeGrafter"/>
</dbReference>
<dbReference type="Gene3D" id="3.40.50.150">
    <property type="entry name" value="Vaccinia Virus protein VP39"/>
    <property type="match status" value="1"/>
</dbReference>
<accession>A0A345NK18</accession>
<dbReference type="RefSeq" id="WP_114927141.1">
    <property type="nucleotide sequence ID" value="NZ_CP031229.1"/>
</dbReference>
<organism evidence="7 8">
    <name type="scientific">Ornithinimicrobium avium</name>
    <dbReference type="NCBI Taxonomy" id="2283195"/>
    <lineage>
        <taxon>Bacteria</taxon>
        <taxon>Bacillati</taxon>
        <taxon>Actinomycetota</taxon>
        <taxon>Actinomycetes</taxon>
        <taxon>Micrococcales</taxon>
        <taxon>Ornithinimicrobiaceae</taxon>
        <taxon>Ornithinimicrobium</taxon>
    </lineage>
</organism>
<feature type="domain" description="TRAM" evidence="6">
    <location>
        <begin position="11"/>
        <end position="71"/>
    </location>
</feature>
<evidence type="ECO:0000256" key="4">
    <source>
        <dbReference type="PROSITE-ProRule" id="PRU01024"/>
    </source>
</evidence>
<evidence type="ECO:0000256" key="3">
    <source>
        <dbReference type="ARBA" id="ARBA00022691"/>
    </source>
</evidence>